<dbReference type="OrthoDB" id="411615at2759"/>
<sequence length="153" mass="17819">MKNSKLFSSYSPCARNKKFRIANGTLHAIARRSIPFSPLITLHNVPNLSCNLLAIKWKEAVLEEIMALEKNQTWQLVELPKRKSIVGCKWIFTIGYKFGGSIERYKAWFVDKGLIEIYRTNYYETFTPVVKLNTIKSFYLVLLIWIGHCISWV</sequence>
<accession>A0A371HL58</accession>
<protein>
    <submittedName>
        <fullName evidence="2">Mitochondrial protein</fullName>
    </submittedName>
</protein>
<feature type="domain" description="Reverse transcriptase Ty1/copia-type" evidence="1">
    <location>
        <begin position="71"/>
        <end position="137"/>
    </location>
</feature>
<dbReference type="EMBL" id="QJKJ01002302">
    <property type="protein sequence ID" value="RDY03422.1"/>
    <property type="molecule type" value="Genomic_DNA"/>
</dbReference>
<reference evidence="2" key="1">
    <citation type="submission" date="2018-05" db="EMBL/GenBank/DDBJ databases">
        <title>Draft genome of Mucuna pruriens seed.</title>
        <authorList>
            <person name="Nnadi N.E."/>
            <person name="Vos R."/>
            <person name="Hasami M.H."/>
            <person name="Devisetty U.K."/>
            <person name="Aguiy J.C."/>
        </authorList>
    </citation>
    <scope>NUCLEOTIDE SEQUENCE [LARGE SCALE GENOMIC DNA]</scope>
    <source>
        <strain evidence="2">JCA_2017</strain>
    </source>
</reference>
<dbReference type="InterPro" id="IPR013103">
    <property type="entry name" value="RVT_2"/>
</dbReference>
<evidence type="ECO:0000313" key="2">
    <source>
        <dbReference type="EMBL" id="RDY03422.1"/>
    </source>
</evidence>
<dbReference type="Proteomes" id="UP000257109">
    <property type="component" value="Unassembled WGS sequence"/>
</dbReference>
<evidence type="ECO:0000313" key="3">
    <source>
        <dbReference type="Proteomes" id="UP000257109"/>
    </source>
</evidence>
<dbReference type="Pfam" id="PF07727">
    <property type="entry name" value="RVT_2"/>
    <property type="match status" value="1"/>
</dbReference>
<organism evidence="2 3">
    <name type="scientific">Mucuna pruriens</name>
    <name type="common">Velvet bean</name>
    <name type="synonym">Dolichos pruriens</name>
    <dbReference type="NCBI Taxonomy" id="157652"/>
    <lineage>
        <taxon>Eukaryota</taxon>
        <taxon>Viridiplantae</taxon>
        <taxon>Streptophyta</taxon>
        <taxon>Embryophyta</taxon>
        <taxon>Tracheophyta</taxon>
        <taxon>Spermatophyta</taxon>
        <taxon>Magnoliopsida</taxon>
        <taxon>eudicotyledons</taxon>
        <taxon>Gunneridae</taxon>
        <taxon>Pentapetalae</taxon>
        <taxon>rosids</taxon>
        <taxon>fabids</taxon>
        <taxon>Fabales</taxon>
        <taxon>Fabaceae</taxon>
        <taxon>Papilionoideae</taxon>
        <taxon>50 kb inversion clade</taxon>
        <taxon>NPAAA clade</taxon>
        <taxon>indigoferoid/millettioid clade</taxon>
        <taxon>Phaseoleae</taxon>
        <taxon>Mucuna</taxon>
    </lineage>
</organism>
<evidence type="ECO:0000259" key="1">
    <source>
        <dbReference type="Pfam" id="PF07727"/>
    </source>
</evidence>
<dbReference type="AlphaFoldDB" id="A0A371HL58"/>
<comment type="caution">
    <text evidence="2">The sequence shown here is derived from an EMBL/GenBank/DDBJ whole genome shotgun (WGS) entry which is preliminary data.</text>
</comment>
<name>A0A371HL58_MUCPR</name>
<gene>
    <name evidence="2" type="ORF">CR513_13001</name>
</gene>
<proteinExistence type="predicted"/>
<feature type="non-terminal residue" evidence="2">
    <location>
        <position position="1"/>
    </location>
</feature>
<keyword evidence="3" id="KW-1185">Reference proteome</keyword>
<dbReference type="STRING" id="157652.A0A371HL58"/>